<gene>
    <name evidence="4" type="ORF">Tci_018318</name>
</gene>
<dbReference type="InterPro" id="IPR036397">
    <property type="entry name" value="RNaseH_sf"/>
</dbReference>
<protein>
    <submittedName>
        <fullName evidence="4">Putative ribonuclease H-like domain-containing protein</fullName>
    </submittedName>
</protein>
<keyword evidence="2" id="KW-0378">Hydrolase</keyword>
<dbReference type="InterPro" id="IPR001584">
    <property type="entry name" value="Integrase_cat-core"/>
</dbReference>
<dbReference type="InterPro" id="IPR012337">
    <property type="entry name" value="RNaseH-like_sf"/>
</dbReference>
<sequence>MNKLVKGNLVRGLPSKIFENNHTYVACQKGKQHKATYELCGMKGIKREYSNARNPHQNGVVKRKNRTLIEAARTMLVDSLLPITFWAEAVNTVCYVLNRILVTKHHNKTPYELLNGRLPRLDLMRPFGYPVTILNTLDPLGKFKGKADEGFLVMYSVTSKAFREVPNQHYIVLPLWSSISSTYKSSDDKAKDDKPKDDTGSKTVVKLVNKEDQAYRDAFDRIISQEKEASNVLDSLSKEFEQGCMDQKGAAKASRTNSFNTVSNPVNAASTLGTFNTGGPSYPHPDAFIPDDTLLHVDQDDSQIPDLEDTAELRSTATHRVHLDHPKDQILEDPQSAIQTRRMAKKTFRAHAFLSYIHKQRRTNHKDYENYLFSCFLSQMEPKKVAQALYDESWVEMDVKSAFFYGTIEKEVYVSQPPGFIDPQFPNKVYKNGYRRGIIDKTLFIKTYKDDIMLVQVYVDDIIFGSTKKSLCDEFEAMMHKRFQMSSMGELTFFLRLQVKQREEGIFISQDKFQVTPKLSYIHAVKWIFRYLKGKPKLGLLYPRDFPFDLEAYLDSDYAGANLDRKSTTEEYVAAANCCKDVLWIQN</sequence>
<dbReference type="GO" id="GO:0046872">
    <property type="term" value="F:metal ion binding"/>
    <property type="evidence" value="ECO:0007669"/>
    <property type="project" value="UniProtKB-KW"/>
</dbReference>
<accession>A0A6L2KC82</accession>
<evidence type="ECO:0000259" key="3">
    <source>
        <dbReference type="PROSITE" id="PS50994"/>
    </source>
</evidence>
<proteinExistence type="predicted"/>
<dbReference type="SUPFAM" id="SSF53098">
    <property type="entry name" value="Ribonuclease H-like"/>
    <property type="match status" value="1"/>
</dbReference>
<reference evidence="4" key="1">
    <citation type="journal article" date="2019" name="Sci. Rep.">
        <title>Draft genome of Tanacetum cinerariifolium, the natural source of mosquito coil.</title>
        <authorList>
            <person name="Yamashiro T."/>
            <person name="Shiraishi A."/>
            <person name="Satake H."/>
            <person name="Nakayama K."/>
        </authorList>
    </citation>
    <scope>NUCLEOTIDE SEQUENCE</scope>
</reference>
<dbReference type="EMBL" id="BKCJ010002112">
    <property type="protein sequence ID" value="GEU46340.1"/>
    <property type="molecule type" value="Genomic_DNA"/>
</dbReference>
<evidence type="ECO:0000256" key="2">
    <source>
        <dbReference type="ARBA" id="ARBA00022801"/>
    </source>
</evidence>
<dbReference type="Gene3D" id="3.30.420.10">
    <property type="entry name" value="Ribonuclease H-like superfamily/Ribonuclease H"/>
    <property type="match status" value="1"/>
</dbReference>
<dbReference type="AlphaFoldDB" id="A0A6L2KC82"/>
<dbReference type="Pfam" id="PF07727">
    <property type="entry name" value="RVT_2"/>
    <property type="match status" value="1"/>
</dbReference>
<comment type="caution">
    <text evidence="4">The sequence shown here is derived from an EMBL/GenBank/DDBJ whole genome shotgun (WGS) entry which is preliminary data.</text>
</comment>
<dbReference type="PROSITE" id="PS50994">
    <property type="entry name" value="INTEGRASE"/>
    <property type="match status" value="1"/>
</dbReference>
<name>A0A6L2KC82_TANCI</name>
<dbReference type="InterPro" id="IPR013103">
    <property type="entry name" value="RVT_2"/>
</dbReference>
<dbReference type="GO" id="GO:0016787">
    <property type="term" value="F:hydrolase activity"/>
    <property type="evidence" value="ECO:0007669"/>
    <property type="project" value="UniProtKB-KW"/>
</dbReference>
<keyword evidence="1" id="KW-0479">Metal-binding</keyword>
<dbReference type="PANTHER" id="PTHR42648">
    <property type="entry name" value="TRANSPOSASE, PUTATIVE-RELATED"/>
    <property type="match status" value="1"/>
</dbReference>
<dbReference type="PANTHER" id="PTHR42648:SF32">
    <property type="entry name" value="RIBONUCLEASE H-LIKE DOMAIN, GAG-PRE-INTEGRASE DOMAIN PROTEIN-RELATED"/>
    <property type="match status" value="1"/>
</dbReference>
<feature type="domain" description="Integrase catalytic" evidence="3">
    <location>
        <begin position="1"/>
        <end position="118"/>
    </location>
</feature>
<dbReference type="GO" id="GO:0015074">
    <property type="term" value="P:DNA integration"/>
    <property type="evidence" value="ECO:0007669"/>
    <property type="project" value="InterPro"/>
</dbReference>
<evidence type="ECO:0000313" key="4">
    <source>
        <dbReference type="EMBL" id="GEU46340.1"/>
    </source>
</evidence>
<organism evidence="4">
    <name type="scientific">Tanacetum cinerariifolium</name>
    <name type="common">Dalmatian daisy</name>
    <name type="synonym">Chrysanthemum cinerariifolium</name>
    <dbReference type="NCBI Taxonomy" id="118510"/>
    <lineage>
        <taxon>Eukaryota</taxon>
        <taxon>Viridiplantae</taxon>
        <taxon>Streptophyta</taxon>
        <taxon>Embryophyta</taxon>
        <taxon>Tracheophyta</taxon>
        <taxon>Spermatophyta</taxon>
        <taxon>Magnoliopsida</taxon>
        <taxon>eudicotyledons</taxon>
        <taxon>Gunneridae</taxon>
        <taxon>Pentapetalae</taxon>
        <taxon>asterids</taxon>
        <taxon>campanulids</taxon>
        <taxon>Asterales</taxon>
        <taxon>Asteraceae</taxon>
        <taxon>Asteroideae</taxon>
        <taxon>Anthemideae</taxon>
        <taxon>Anthemidinae</taxon>
        <taxon>Tanacetum</taxon>
    </lineage>
</organism>
<dbReference type="GO" id="GO:0003676">
    <property type="term" value="F:nucleic acid binding"/>
    <property type="evidence" value="ECO:0007669"/>
    <property type="project" value="InterPro"/>
</dbReference>
<dbReference type="InterPro" id="IPR039537">
    <property type="entry name" value="Retrotran_Ty1/copia-like"/>
</dbReference>
<evidence type="ECO:0000256" key="1">
    <source>
        <dbReference type="ARBA" id="ARBA00022723"/>
    </source>
</evidence>